<dbReference type="Proteomes" id="UP001296104">
    <property type="component" value="Unassembled WGS sequence"/>
</dbReference>
<evidence type="ECO:0000313" key="2">
    <source>
        <dbReference type="Proteomes" id="UP001296104"/>
    </source>
</evidence>
<dbReference type="EMBL" id="CAVMBE010000017">
    <property type="protein sequence ID" value="CAK3970560.1"/>
    <property type="molecule type" value="Genomic_DNA"/>
</dbReference>
<evidence type="ECO:0000313" key="1">
    <source>
        <dbReference type="EMBL" id="CAK3970560.1"/>
    </source>
</evidence>
<organism evidence="1 2">
    <name type="scientific">Lecanosticta acicola</name>
    <dbReference type="NCBI Taxonomy" id="111012"/>
    <lineage>
        <taxon>Eukaryota</taxon>
        <taxon>Fungi</taxon>
        <taxon>Dikarya</taxon>
        <taxon>Ascomycota</taxon>
        <taxon>Pezizomycotina</taxon>
        <taxon>Dothideomycetes</taxon>
        <taxon>Dothideomycetidae</taxon>
        <taxon>Mycosphaerellales</taxon>
        <taxon>Mycosphaerellaceae</taxon>
        <taxon>Lecanosticta</taxon>
    </lineage>
</organism>
<proteinExistence type="predicted"/>
<dbReference type="PANTHER" id="PTHR38790">
    <property type="entry name" value="2EXR DOMAIN-CONTAINING PROTEIN-RELATED"/>
    <property type="match status" value="1"/>
</dbReference>
<accession>A0AAI8YX51</accession>
<dbReference type="PANTHER" id="PTHR38790:SF4">
    <property type="entry name" value="2EXR DOMAIN-CONTAINING PROTEIN"/>
    <property type="match status" value="1"/>
</dbReference>
<comment type="caution">
    <text evidence="1">The sequence shown here is derived from an EMBL/GenBank/DDBJ whole genome shotgun (WGS) entry which is preliminary data.</text>
</comment>
<sequence>MSLIVRKDSVDKGYILRRPAPAEPPRRIPYDCYNPLHRAAISTWNSRFSPFCSLPAELKNRIYEEALTGHTIHIKKRKLSFREAAARTRTFKSRFCREPRGGFSELTHTICKEPYVDEIRQRHSTMPEDISDSYRRLWQQRLTFPTEGQFRGCNANGICADTITCFHEALLATHDKHDYSKTIRVQFRHTQLPLQFLRTCRGIWSDARELPYASNIFSFSSQEEVSFFVTEMRRTGHLSAIKGISLTINALQGCSAEWFPSLKQLTVNKYLGGVWNEQWLEPFQRNPSTEVRLVPRRVIVWQCKPHHMRNVGILPQANSLAQRAIG</sequence>
<gene>
    <name evidence="1" type="ORF">LECACI_7A003585</name>
</gene>
<name>A0AAI8YX51_9PEZI</name>
<protein>
    <submittedName>
        <fullName evidence="1">Uncharacterized protein</fullName>
    </submittedName>
</protein>
<dbReference type="AlphaFoldDB" id="A0AAI8YX51"/>
<reference evidence="1" key="1">
    <citation type="submission" date="2023-11" db="EMBL/GenBank/DDBJ databases">
        <authorList>
            <person name="Alioto T."/>
            <person name="Alioto T."/>
            <person name="Gomez Garrido J."/>
        </authorList>
    </citation>
    <scope>NUCLEOTIDE SEQUENCE</scope>
</reference>
<keyword evidence="2" id="KW-1185">Reference proteome</keyword>